<dbReference type="Proteomes" id="UP001163046">
    <property type="component" value="Unassembled WGS sequence"/>
</dbReference>
<feature type="domain" description="F5/8 type C" evidence="2">
    <location>
        <begin position="100"/>
        <end position="238"/>
    </location>
</feature>
<dbReference type="PANTHER" id="PTHR24543">
    <property type="entry name" value="MULTICOPPER OXIDASE-RELATED"/>
    <property type="match status" value="1"/>
</dbReference>
<dbReference type="CDD" id="cd00057">
    <property type="entry name" value="FA58C"/>
    <property type="match status" value="1"/>
</dbReference>
<evidence type="ECO:0000313" key="6">
    <source>
        <dbReference type="Proteomes" id="UP001163046"/>
    </source>
</evidence>
<dbReference type="OrthoDB" id="9973968at2759"/>
<dbReference type="Gene3D" id="2.60.120.260">
    <property type="entry name" value="Galactose-binding domain-like"/>
    <property type="match status" value="1"/>
</dbReference>
<reference evidence="5" key="1">
    <citation type="submission" date="2023-01" db="EMBL/GenBank/DDBJ databases">
        <title>Genome assembly of the deep-sea coral Lophelia pertusa.</title>
        <authorList>
            <person name="Herrera S."/>
            <person name="Cordes E."/>
        </authorList>
    </citation>
    <scope>NUCLEOTIDE SEQUENCE</scope>
    <source>
        <strain evidence="5">USNM1676648</strain>
        <tissue evidence="5">Polyp</tissue>
    </source>
</reference>
<evidence type="ECO:0000259" key="4">
    <source>
        <dbReference type="PROSITE" id="PS50948"/>
    </source>
</evidence>
<dbReference type="PANTHER" id="PTHR24543:SF335">
    <property type="entry name" value="EGF-LIKE REPEAT AND DISCOIDIN I-LIKE DOMAIN-CONTAINING PROTEIN 3"/>
    <property type="match status" value="1"/>
</dbReference>
<keyword evidence="1" id="KW-0245">EGF-like domain</keyword>
<keyword evidence="1" id="KW-1015">Disulfide bond</keyword>
<dbReference type="PROSITE" id="PS50948">
    <property type="entry name" value="PAN"/>
    <property type="match status" value="1"/>
</dbReference>
<evidence type="ECO:0000259" key="2">
    <source>
        <dbReference type="PROSITE" id="PS50022"/>
    </source>
</evidence>
<protein>
    <recommendedName>
        <fullName evidence="7">EGF-like repeat and discoidin I-like domain-containing protein 3</fullName>
    </recommendedName>
</protein>
<dbReference type="Pfam" id="PF00024">
    <property type="entry name" value="PAN_1"/>
    <property type="match status" value="1"/>
</dbReference>
<dbReference type="SUPFAM" id="SSF57196">
    <property type="entry name" value="EGF/Laminin"/>
    <property type="match status" value="1"/>
</dbReference>
<accession>A0A9X0CJ26</accession>
<dbReference type="PROSITE" id="PS50022">
    <property type="entry name" value="FA58C_3"/>
    <property type="match status" value="1"/>
</dbReference>
<dbReference type="Gene3D" id="2.10.25.10">
    <property type="entry name" value="Laminin"/>
    <property type="match status" value="1"/>
</dbReference>
<dbReference type="Pfam" id="PF00754">
    <property type="entry name" value="F5_F8_type_C"/>
    <property type="match status" value="1"/>
</dbReference>
<dbReference type="PROSITE" id="PS00022">
    <property type="entry name" value="EGF_1"/>
    <property type="match status" value="1"/>
</dbReference>
<organism evidence="5 6">
    <name type="scientific">Desmophyllum pertusum</name>
    <dbReference type="NCBI Taxonomy" id="174260"/>
    <lineage>
        <taxon>Eukaryota</taxon>
        <taxon>Metazoa</taxon>
        <taxon>Cnidaria</taxon>
        <taxon>Anthozoa</taxon>
        <taxon>Hexacorallia</taxon>
        <taxon>Scleractinia</taxon>
        <taxon>Caryophylliina</taxon>
        <taxon>Caryophylliidae</taxon>
        <taxon>Desmophyllum</taxon>
    </lineage>
</organism>
<proteinExistence type="predicted"/>
<comment type="caution">
    <text evidence="1">Lacks conserved residue(s) required for the propagation of feature annotation.</text>
</comment>
<evidence type="ECO:0000259" key="3">
    <source>
        <dbReference type="PROSITE" id="PS50026"/>
    </source>
</evidence>
<dbReference type="SUPFAM" id="SSF57414">
    <property type="entry name" value="Hairpin loop containing domain-like"/>
    <property type="match status" value="1"/>
</dbReference>
<dbReference type="InterPro" id="IPR003609">
    <property type="entry name" value="Pan_app"/>
</dbReference>
<evidence type="ECO:0000256" key="1">
    <source>
        <dbReference type="PROSITE-ProRule" id="PRU00076"/>
    </source>
</evidence>
<dbReference type="InterPro" id="IPR000742">
    <property type="entry name" value="EGF"/>
</dbReference>
<feature type="domain" description="Apple" evidence="4">
    <location>
        <begin position="1"/>
        <end position="58"/>
    </location>
</feature>
<dbReference type="SUPFAM" id="SSF49785">
    <property type="entry name" value="Galactose-binding domain-like"/>
    <property type="match status" value="1"/>
</dbReference>
<feature type="domain" description="EGF-like" evidence="3">
    <location>
        <begin position="60"/>
        <end position="98"/>
    </location>
</feature>
<dbReference type="AlphaFoldDB" id="A0A9X0CJ26"/>
<evidence type="ECO:0000313" key="5">
    <source>
        <dbReference type="EMBL" id="KAJ7351032.1"/>
    </source>
</evidence>
<evidence type="ECO:0008006" key="7">
    <source>
        <dbReference type="Google" id="ProtNLM"/>
    </source>
</evidence>
<dbReference type="SMART" id="SM00231">
    <property type="entry name" value="FA58C"/>
    <property type="match status" value="1"/>
</dbReference>
<comment type="caution">
    <text evidence="5">The sequence shown here is derived from an EMBL/GenBank/DDBJ whole genome shotgun (WGS) entry which is preliminary data.</text>
</comment>
<dbReference type="Gene3D" id="3.50.4.10">
    <property type="entry name" value="Hepatocyte Growth Factor"/>
    <property type="match status" value="1"/>
</dbReference>
<name>A0A9X0CJ26_9CNID</name>
<dbReference type="EMBL" id="MU827369">
    <property type="protein sequence ID" value="KAJ7351032.1"/>
    <property type="molecule type" value="Genomic_DNA"/>
</dbReference>
<gene>
    <name evidence="5" type="ORF">OS493_037214</name>
</gene>
<dbReference type="InterPro" id="IPR000421">
    <property type="entry name" value="FA58C"/>
</dbReference>
<dbReference type="InterPro" id="IPR008979">
    <property type="entry name" value="Galactose-bd-like_sf"/>
</dbReference>
<keyword evidence="6" id="KW-1185">Reference proteome</keyword>
<dbReference type="PROSITE" id="PS50026">
    <property type="entry name" value="EGF_3"/>
    <property type="match status" value="1"/>
</dbReference>
<sequence length="238" mass="26294">MPGTRIESCAAICDADQLCYSFNYVIPSKTCELNNSSRRADSKYFLRRPGAVYLDKLNERVDVCQTLPCNHHGTCKAVGRHPGFECSCYDEFSGEMCEICSPSPLGLGNHQLHDENFNASSSVSPYKPSDARLHSNTSWVNEGVESGQFLQISFQPHSKLITGVATQGNPHNGGWVIRYNLLYSLDGVTWSYYGAAGSRKRFDGNDDRNTAITNQLQPPISAMYLRITPNGLCPTISP</sequence>
<feature type="disulfide bond" evidence="1">
    <location>
        <begin position="88"/>
        <end position="97"/>
    </location>
</feature>
<feature type="disulfide bond" evidence="1">
    <location>
        <begin position="69"/>
        <end position="86"/>
    </location>
</feature>